<dbReference type="HOGENOM" id="CLU_1487002_0_0_11"/>
<keyword evidence="2" id="KW-1185">Reference proteome</keyword>
<sequence>MSHLPPPEHSGWPRRWQPARIVPLPNGDVAVRLHPGAPARALATLAGLLPSATYIDHRPVTPGRAAVDLVFRDTALGVGGSSPWRTPDGTSPRRAPDTDDVADALTLPGDVVGWVPDISAVFDPGINRYTLAAQELIGAAWDGAARARIFDLVRREEPETVIALADMLPAGSRGPHYGRVV</sequence>
<dbReference type="KEGG" id="fri:FraEuI1c_1620"/>
<dbReference type="EMBL" id="CP002299">
    <property type="protein sequence ID" value="ADP79678.1"/>
    <property type="molecule type" value="Genomic_DNA"/>
</dbReference>
<dbReference type="AlphaFoldDB" id="E3J8U5"/>
<accession>E3J8U5</accession>
<dbReference type="Proteomes" id="UP000002484">
    <property type="component" value="Chromosome"/>
</dbReference>
<gene>
    <name evidence="1" type="ordered locus">FraEuI1c_1620</name>
</gene>
<organism evidence="1 2">
    <name type="scientific">Pseudofrankia inefficax (strain DSM 45817 / CECT 9037 / DDB 130130 / EuI1c)</name>
    <name type="common">Frankia inefficax</name>
    <dbReference type="NCBI Taxonomy" id="298654"/>
    <lineage>
        <taxon>Bacteria</taxon>
        <taxon>Bacillati</taxon>
        <taxon>Actinomycetota</taxon>
        <taxon>Actinomycetes</taxon>
        <taxon>Frankiales</taxon>
        <taxon>Frankiaceae</taxon>
        <taxon>Pseudofrankia</taxon>
    </lineage>
</organism>
<reference evidence="1 2" key="1">
    <citation type="submission" date="2010-10" db="EMBL/GenBank/DDBJ databases">
        <title>Complete sequence of Frankia sp. EuI1c.</title>
        <authorList>
            <consortium name="US DOE Joint Genome Institute"/>
            <person name="Lucas S."/>
            <person name="Copeland A."/>
            <person name="Lapidus A."/>
            <person name="Cheng J.-F."/>
            <person name="Bruce D."/>
            <person name="Goodwin L."/>
            <person name="Pitluck S."/>
            <person name="Chertkov O."/>
            <person name="Detter J.C."/>
            <person name="Han C."/>
            <person name="Tapia R."/>
            <person name="Land M."/>
            <person name="Hauser L."/>
            <person name="Jeffries C."/>
            <person name="Kyrpides N."/>
            <person name="Ivanova N."/>
            <person name="Mikhailova N."/>
            <person name="Beauchemin N."/>
            <person name="Sen A."/>
            <person name="Sur S.A."/>
            <person name="Gtari M."/>
            <person name="Wall L."/>
            <person name="Tisa L."/>
            <person name="Woyke T."/>
        </authorList>
    </citation>
    <scope>NUCLEOTIDE SEQUENCE [LARGE SCALE GENOMIC DNA]</scope>
    <source>
        <strain evidence="2">DSM 45817 / CECT 9037 / EuI1c</strain>
    </source>
</reference>
<evidence type="ECO:0000313" key="2">
    <source>
        <dbReference type="Proteomes" id="UP000002484"/>
    </source>
</evidence>
<protein>
    <submittedName>
        <fullName evidence="1">Uncharacterized protein</fullName>
    </submittedName>
</protein>
<name>E3J8U5_PSEI1</name>
<evidence type="ECO:0000313" key="1">
    <source>
        <dbReference type="EMBL" id="ADP79678.1"/>
    </source>
</evidence>
<proteinExistence type="predicted"/>
<dbReference type="InParanoid" id="E3J8U5"/>